<dbReference type="InterPro" id="IPR015655">
    <property type="entry name" value="PP2C"/>
</dbReference>
<feature type="domain" description="PPM-type phosphatase" evidence="9">
    <location>
        <begin position="17"/>
        <end position="238"/>
    </location>
</feature>
<comment type="cofactor">
    <cofactor evidence="1">
        <name>Mn(2+)</name>
        <dbReference type="ChEBI" id="CHEBI:29035"/>
    </cofactor>
</comment>
<keyword evidence="6" id="KW-0460">Magnesium</keyword>
<evidence type="ECO:0000256" key="5">
    <source>
        <dbReference type="ARBA" id="ARBA00022801"/>
    </source>
</evidence>
<dbReference type="EMBL" id="GIBP01006968">
    <property type="protein sequence ID" value="NDV35937.1"/>
    <property type="molecule type" value="Transcribed_RNA"/>
</dbReference>
<keyword evidence="8" id="KW-0464">Manganese</keyword>
<dbReference type="InterPro" id="IPR001932">
    <property type="entry name" value="PPM-type_phosphatase-like_dom"/>
</dbReference>
<evidence type="ECO:0000256" key="3">
    <source>
        <dbReference type="ARBA" id="ARBA00013081"/>
    </source>
</evidence>
<sequence>MGNADSAPQQSHATAFRYGCHGITGRRHAMEDATAIILHYGNHPGQSFFGVFDGHNGSRCARYLAQYLPSIIAVDVRFDTHPQIAINDAFLKVDNEFLRISKTQGLKDGSTAIVVIIKGNQIYVANTGDSRAILCDKSSAVPLSTDHKPLDNKERKRINAAGGHVFLGRVQGVLGVARAFGDIDFKREGGEGFVTCEPDIKLWNRTETTEFIVLACDGVWYTVMGCDDYGGCDKVCER</sequence>
<reference evidence="10" key="1">
    <citation type="journal article" date="2020" name="J. Eukaryot. Microbiol.">
        <title>De novo Sequencing, Assembly and Annotation of the Transcriptome for the Free-Living Testate Amoeba Arcella intermedia.</title>
        <authorList>
            <person name="Ribeiro G.M."/>
            <person name="Porfirio-Sousa A.L."/>
            <person name="Maurer-Alcala X.X."/>
            <person name="Katz L.A."/>
            <person name="Lahr D.J.G."/>
        </authorList>
    </citation>
    <scope>NUCLEOTIDE SEQUENCE</scope>
</reference>
<dbReference type="SUPFAM" id="SSF81606">
    <property type="entry name" value="PP2C-like"/>
    <property type="match status" value="1"/>
</dbReference>
<evidence type="ECO:0000259" key="9">
    <source>
        <dbReference type="PROSITE" id="PS51746"/>
    </source>
</evidence>
<dbReference type="GO" id="GO:0004722">
    <property type="term" value="F:protein serine/threonine phosphatase activity"/>
    <property type="evidence" value="ECO:0007669"/>
    <property type="project" value="UniProtKB-EC"/>
</dbReference>
<evidence type="ECO:0000256" key="4">
    <source>
        <dbReference type="ARBA" id="ARBA00022723"/>
    </source>
</evidence>
<keyword evidence="4" id="KW-0479">Metal-binding</keyword>
<evidence type="ECO:0000313" key="10">
    <source>
        <dbReference type="EMBL" id="NDV35937.1"/>
    </source>
</evidence>
<dbReference type="AlphaFoldDB" id="A0A6B2LGE8"/>
<accession>A0A6B2LGE8</accession>
<evidence type="ECO:0000256" key="1">
    <source>
        <dbReference type="ARBA" id="ARBA00001936"/>
    </source>
</evidence>
<protein>
    <recommendedName>
        <fullName evidence="3">protein-serine/threonine phosphatase</fullName>
        <ecNumber evidence="3">3.1.3.16</ecNumber>
    </recommendedName>
</protein>
<dbReference type="InterPro" id="IPR036457">
    <property type="entry name" value="PPM-type-like_dom_sf"/>
</dbReference>
<dbReference type="PROSITE" id="PS51746">
    <property type="entry name" value="PPM_2"/>
    <property type="match status" value="1"/>
</dbReference>
<evidence type="ECO:0000256" key="2">
    <source>
        <dbReference type="ARBA" id="ARBA00006702"/>
    </source>
</evidence>
<dbReference type="EC" id="3.1.3.16" evidence="3"/>
<dbReference type="PANTHER" id="PTHR13832:SF803">
    <property type="entry name" value="PROTEIN PHOSPHATASE 1G"/>
    <property type="match status" value="1"/>
</dbReference>
<evidence type="ECO:0000256" key="7">
    <source>
        <dbReference type="ARBA" id="ARBA00022912"/>
    </source>
</evidence>
<dbReference type="PANTHER" id="PTHR13832">
    <property type="entry name" value="PROTEIN PHOSPHATASE 2C"/>
    <property type="match status" value="1"/>
</dbReference>
<dbReference type="CDD" id="cd00143">
    <property type="entry name" value="PP2Cc"/>
    <property type="match status" value="1"/>
</dbReference>
<keyword evidence="7" id="KW-0904">Protein phosphatase</keyword>
<dbReference type="Gene3D" id="3.60.40.10">
    <property type="entry name" value="PPM-type phosphatase domain"/>
    <property type="match status" value="1"/>
</dbReference>
<dbReference type="Pfam" id="PF00481">
    <property type="entry name" value="PP2C"/>
    <property type="match status" value="1"/>
</dbReference>
<dbReference type="GO" id="GO:0046872">
    <property type="term" value="F:metal ion binding"/>
    <property type="evidence" value="ECO:0007669"/>
    <property type="project" value="UniProtKB-KW"/>
</dbReference>
<organism evidence="10">
    <name type="scientific">Arcella intermedia</name>
    <dbReference type="NCBI Taxonomy" id="1963864"/>
    <lineage>
        <taxon>Eukaryota</taxon>
        <taxon>Amoebozoa</taxon>
        <taxon>Tubulinea</taxon>
        <taxon>Elardia</taxon>
        <taxon>Arcellinida</taxon>
        <taxon>Sphaerothecina</taxon>
        <taxon>Arcellidae</taxon>
        <taxon>Arcella</taxon>
    </lineage>
</organism>
<evidence type="ECO:0000256" key="8">
    <source>
        <dbReference type="ARBA" id="ARBA00023211"/>
    </source>
</evidence>
<dbReference type="SMART" id="SM00332">
    <property type="entry name" value="PP2Cc"/>
    <property type="match status" value="1"/>
</dbReference>
<comment type="similarity">
    <text evidence="2">Belongs to the PP2C family.</text>
</comment>
<evidence type="ECO:0000256" key="6">
    <source>
        <dbReference type="ARBA" id="ARBA00022842"/>
    </source>
</evidence>
<keyword evidence="5" id="KW-0378">Hydrolase</keyword>
<name>A0A6B2LGE8_9EUKA</name>
<proteinExistence type="inferred from homology"/>